<name>A0AAU7SUT6_9GAMM</name>
<dbReference type="AlphaFoldDB" id="A0AAU7SUT6"/>
<reference evidence="1" key="1">
    <citation type="submission" date="2024-06" db="EMBL/GenBank/DDBJ databases">
        <authorList>
            <person name="Song Z."/>
        </authorList>
    </citation>
    <scope>NUCLEOTIDE SEQUENCE</scope>
    <source>
        <strain evidence="1">A1-4-2</strain>
    </source>
</reference>
<dbReference type="RefSeq" id="WP_349927247.1">
    <property type="nucleotide sequence ID" value="NZ_CP157981.1"/>
</dbReference>
<protein>
    <submittedName>
        <fullName evidence="1">Uncharacterized protein</fullName>
    </submittedName>
</protein>
<dbReference type="EMBL" id="CP157981">
    <property type="protein sequence ID" value="XBU14918.1"/>
    <property type="molecule type" value="Genomic_DNA"/>
</dbReference>
<proteinExistence type="predicted"/>
<evidence type="ECO:0000313" key="1">
    <source>
        <dbReference type="EMBL" id="XBU14918.1"/>
    </source>
</evidence>
<accession>A0AAU7SUT6</accession>
<sequence>METTVKFEESKLQIHIEYSNKIELIHYINSLNSVNSEYSNYIQKASNHLQPEDIKLYVNEIRSGSIITDLIAYSPTMLAFVEHANTLLDFTKHIANTINILKTKSVQEIVKDEQISTTSLNNIQNLVEPIINDSKGKISFEGLNFGDNCTISFMINSPDANEIYTKAQSAKSFKPSPNTNIREQVLLIFTQTNSSTKNTNNDKGVIESISKNTVKIRFDNDSLKKEMLFNQHPYGVAFVVDIEIQTINDKPFIYKVLKLHECINIDE</sequence>
<gene>
    <name evidence="1" type="ORF">ABJ384_10690</name>
</gene>
<organism evidence="1">
    <name type="scientific">Acinetobacter sp. A1-4-2</name>
    <dbReference type="NCBI Taxonomy" id="3156489"/>
    <lineage>
        <taxon>Bacteria</taxon>
        <taxon>Pseudomonadati</taxon>
        <taxon>Pseudomonadota</taxon>
        <taxon>Gammaproteobacteria</taxon>
        <taxon>Moraxellales</taxon>
        <taxon>Moraxellaceae</taxon>
        <taxon>Acinetobacter</taxon>
    </lineage>
</organism>